<keyword evidence="3" id="KW-0805">Transcription regulation</keyword>
<organism evidence="8 9">
    <name type="scientific">Diatraea saccharalis</name>
    <name type="common">sugarcane borer</name>
    <dbReference type="NCBI Taxonomy" id="40085"/>
    <lineage>
        <taxon>Eukaryota</taxon>
        <taxon>Metazoa</taxon>
        <taxon>Ecdysozoa</taxon>
        <taxon>Arthropoda</taxon>
        <taxon>Hexapoda</taxon>
        <taxon>Insecta</taxon>
        <taxon>Pterygota</taxon>
        <taxon>Neoptera</taxon>
        <taxon>Endopterygota</taxon>
        <taxon>Lepidoptera</taxon>
        <taxon>Glossata</taxon>
        <taxon>Ditrysia</taxon>
        <taxon>Pyraloidea</taxon>
        <taxon>Crambidae</taxon>
        <taxon>Crambinae</taxon>
        <taxon>Diatraea</taxon>
    </lineage>
</organism>
<accession>A0A9P0CAF2</accession>
<dbReference type="OrthoDB" id="7418048at2759"/>
<evidence type="ECO:0000313" key="9">
    <source>
        <dbReference type="Proteomes" id="UP001153714"/>
    </source>
</evidence>
<evidence type="ECO:0000259" key="7">
    <source>
        <dbReference type="Pfam" id="PF13873"/>
    </source>
</evidence>
<keyword evidence="9" id="KW-1185">Reference proteome</keyword>
<comment type="subunit">
    <text evidence="1">Self-associates forming complexes of several hundred monomers.</text>
</comment>
<evidence type="ECO:0000256" key="5">
    <source>
        <dbReference type="ARBA" id="ARBA00025466"/>
    </source>
</evidence>
<evidence type="ECO:0000313" key="8">
    <source>
        <dbReference type="EMBL" id="CAH0760900.1"/>
    </source>
</evidence>
<comment type="function">
    <text evidence="5">Involved in transvection phenomena (= synapsis-dependent gene expression), where the synaptic pairing of chromosomes carrying genes with which zeste interacts influences the expression of these genes. Zeste binds to DNA and stimulates transcription from a nearby promoter.</text>
</comment>
<name>A0A9P0CAF2_9NEOP</name>
<feature type="domain" description="Myb/SANT-like DNA-binding" evidence="7">
    <location>
        <begin position="9"/>
        <end position="85"/>
    </location>
</feature>
<evidence type="ECO:0000256" key="2">
    <source>
        <dbReference type="ARBA" id="ARBA00016807"/>
    </source>
</evidence>
<protein>
    <recommendedName>
        <fullName evidence="2">Regulatory protein zeste</fullName>
    </recommendedName>
</protein>
<proteinExistence type="predicted"/>
<dbReference type="Pfam" id="PF13873">
    <property type="entry name" value="Myb_DNA-bind_5"/>
    <property type="match status" value="1"/>
</dbReference>
<evidence type="ECO:0000256" key="3">
    <source>
        <dbReference type="ARBA" id="ARBA00023015"/>
    </source>
</evidence>
<reference evidence="8" key="1">
    <citation type="submission" date="2021-12" db="EMBL/GenBank/DDBJ databases">
        <authorList>
            <person name="King R."/>
        </authorList>
    </citation>
    <scope>NUCLEOTIDE SEQUENCE</scope>
</reference>
<feature type="compositionally biased region" description="Basic and acidic residues" evidence="6">
    <location>
        <begin position="107"/>
        <end position="126"/>
    </location>
</feature>
<reference evidence="8" key="2">
    <citation type="submission" date="2022-10" db="EMBL/GenBank/DDBJ databases">
        <authorList>
            <consortium name="ENA_rothamsted_submissions"/>
            <consortium name="culmorum"/>
            <person name="King R."/>
        </authorList>
    </citation>
    <scope>NUCLEOTIDE SEQUENCE</scope>
</reference>
<evidence type="ECO:0000256" key="4">
    <source>
        <dbReference type="ARBA" id="ARBA00023163"/>
    </source>
</evidence>
<dbReference type="EMBL" id="OU893337">
    <property type="protein sequence ID" value="CAH0760900.1"/>
    <property type="molecule type" value="Genomic_DNA"/>
</dbReference>
<sequence length="250" mass="27195">MSAVLTRCRVSPEQLDILLNFMEDHPDFAAGKQSLFSRFSTSKLWRLLAERLNAAAADSGGARKSPDKWCRYWADIKYKARRKFAAGGALGELSSAEERLQNILRNSGRDSSGRGAASDEERKPTADDDMCSEGSGAGGAGGVGGAGAGAGLAPEDLLAEAAMRTALAAEKQAEAVAQAVDLLRDLVQVCMYVFYAEASCRFVIDWNDNRNCSLVKLSSQQVRGRALRFIKVFYEKTFRKNPKSKRVSVI</sequence>
<dbReference type="Proteomes" id="UP001153714">
    <property type="component" value="Chromosome 6"/>
</dbReference>
<dbReference type="InterPro" id="IPR028002">
    <property type="entry name" value="Myb_DNA-bind_5"/>
</dbReference>
<evidence type="ECO:0000256" key="6">
    <source>
        <dbReference type="SAM" id="MobiDB-lite"/>
    </source>
</evidence>
<feature type="region of interest" description="Disordered" evidence="6">
    <location>
        <begin position="104"/>
        <end position="134"/>
    </location>
</feature>
<keyword evidence="4" id="KW-0804">Transcription</keyword>
<evidence type="ECO:0000256" key="1">
    <source>
        <dbReference type="ARBA" id="ARBA00011764"/>
    </source>
</evidence>
<gene>
    <name evidence="8" type="ORF">DIATSA_LOCUS11033</name>
</gene>
<dbReference type="AlphaFoldDB" id="A0A9P0CAF2"/>